<protein>
    <submittedName>
        <fullName evidence="1">Uncharacterized protein</fullName>
    </submittedName>
</protein>
<dbReference type="EMBL" id="SAEB01000012">
    <property type="protein sequence ID" value="RVD80503.1"/>
    <property type="molecule type" value="Genomic_DNA"/>
</dbReference>
<evidence type="ECO:0000313" key="2">
    <source>
        <dbReference type="Proteomes" id="UP000283090"/>
    </source>
</evidence>
<name>A0A436ZNT1_ARTFL</name>
<dbReference type="Proteomes" id="UP000283090">
    <property type="component" value="Unassembled WGS sequence"/>
</dbReference>
<evidence type="ECO:0000313" key="1">
    <source>
        <dbReference type="EMBL" id="RVD80503.1"/>
    </source>
</evidence>
<keyword evidence="2" id="KW-1185">Reference proteome</keyword>
<gene>
    <name evidence="1" type="ORF">DFL_008400</name>
</gene>
<dbReference type="VEuPathDB" id="FungiDB:DFL_008400"/>
<organism evidence="1 2">
    <name type="scientific">Arthrobotrys flagrans</name>
    <name type="common">Nematode-trapping fungus</name>
    <name type="synonym">Trichothecium flagrans</name>
    <dbReference type="NCBI Taxonomy" id="97331"/>
    <lineage>
        <taxon>Eukaryota</taxon>
        <taxon>Fungi</taxon>
        <taxon>Dikarya</taxon>
        <taxon>Ascomycota</taxon>
        <taxon>Pezizomycotina</taxon>
        <taxon>Orbiliomycetes</taxon>
        <taxon>Orbiliales</taxon>
        <taxon>Orbiliaceae</taxon>
        <taxon>Arthrobotrys</taxon>
    </lineage>
</organism>
<proteinExistence type="predicted"/>
<dbReference type="GeneID" id="93590711"/>
<accession>A0A436ZNT1</accession>
<reference evidence="1 2" key="1">
    <citation type="submission" date="2019-01" db="EMBL/GenBank/DDBJ databases">
        <title>Intercellular communication is required for trap formation in the nematode-trapping fungus Duddingtonia flagrans.</title>
        <authorList>
            <person name="Youssar L."/>
            <person name="Wernet V."/>
            <person name="Hensel N."/>
            <person name="Hildebrandt H.-G."/>
            <person name="Fischer R."/>
        </authorList>
    </citation>
    <scope>NUCLEOTIDE SEQUENCE [LARGE SCALE GENOMIC DNA]</scope>
    <source>
        <strain evidence="1 2">CBS H-5679</strain>
    </source>
</reference>
<dbReference type="RefSeq" id="XP_067486047.1">
    <property type="nucleotide sequence ID" value="XM_067638128.1"/>
</dbReference>
<dbReference type="AlphaFoldDB" id="A0A436ZNT1"/>
<comment type="caution">
    <text evidence="1">The sequence shown here is derived from an EMBL/GenBank/DDBJ whole genome shotgun (WGS) entry which is preliminary data.</text>
</comment>
<sequence length="117" mass="12704">MKFLQICAPDEGIGGIISVNLSVDESRQANKPPNCQSQKKVSSANLNSILSSETAVSIKIRWLLTSIRNLVQRFGHLPGVVESHSSQLLPLASRSQPPHESIGNFITTKLNTLELGN</sequence>